<accession>A0A8J5QVR3</accession>
<keyword evidence="3" id="KW-1185">Reference proteome</keyword>
<dbReference type="Pfam" id="PF08327">
    <property type="entry name" value="AHSA1"/>
    <property type="match status" value="1"/>
</dbReference>
<reference evidence="2" key="2">
    <citation type="submission" date="2021-04" db="EMBL/GenBank/DDBJ databases">
        <title>Genome-wide patterns of bracovirus chromosomal integration into multiple host tissues during parasitism.</title>
        <authorList>
            <person name="Chebbi M.A.C."/>
        </authorList>
    </citation>
    <scope>NUCLEOTIDE SEQUENCE</scope>
    <source>
        <tissue evidence="2">Whole body</tissue>
    </source>
</reference>
<protein>
    <recommendedName>
        <fullName evidence="1">Activator of Hsp90 ATPase AHSA1-like N-terminal domain-containing protein</fullName>
    </recommendedName>
</protein>
<organism evidence="2 3">
    <name type="scientific">Cotesia typhae</name>
    <dbReference type="NCBI Taxonomy" id="2053667"/>
    <lineage>
        <taxon>Eukaryota</taxon>
        <taxon>Metazoa</taxon>
        <taxon>Ecdysozoa</taxon>
        <taxon>Arthropoda</taxon>
        <taxon>Hexapoda</taxon>
        <taxon>Insecta</taxon>
        <taxon>Pterygota</taxon>
        <taxon>Neoptera</taxon>
        <taxon>Endopterygota</taxon>
        <taxon>Hymenoptera</taxon>
        <taxon>Apocrita</taxon>
        <taxon>Ichneumonoidea</taxon>
        <taxon>Braconidae</taxon>
        <taxon>Microgastrinae</taxon>
        <taxon>Cotesia</taxon>
    </lineage>
</organism>
<dbReference type="InterPro" id="IPR013538">
    <property type="entry name" value="ASHA1/2-like_C"/>
</dbReference>
<dbReference type="OrthoDB" id="567237at2759"/>
<reference evidence="2" key="1">
    <citation type="submission" date="2020-03" db="EMBL/GenBank/DDBJ databases">
        <authorList>
            <person name="Chebbi M.A."/>
            <person name="Drezen J.M."/>
        </authorList>
    </citation>
    <scope>NUCLEOTIDE SEQUENCE</scope>
    <source>
        <tissue evidence="2">Whole body</tissue>
    </source>
</reference>
<comment type="caution">
    <text evidence="2">The sequence shown here is derived from an EMBL/GenBank/DDBJ whole genome shotgun (WGS) entry which is preliminary data.</text>
</comment>
<evidence type="ECO:0000313" key="2">
    <source>
        <dbReference type="EMBL" id="KAG8034582.1"/>
    </source>
</evidence>
<dbReference type="PANTHER" id="PTHR13009">
    <property type="entry name" value="HEAT SHOCK PROTEIN 90 HSP90 CO-CHAPERONE AHA-1"/>
    <property type="match status" value="1"/>
</dbReference>
<dbReference type="PANTHER" id="PTHR13009:SF22">
    <property type="entry name" value="LD43819P"/>
    <property type="match status" value="1"/>
</dbReference>
<evidence type="ECO:0000313" key="3">
    <source>
        <dbReference type="Proteomes" id="UP000729913"/>
    </source>
</evidence>
<sequence length="253" mass="29076">MAKWGEGDPSCTVKEVETCDGEAVVNNRKGKLIFFYEWNIALKWDSNDDSDISGKINIPNLSEENDISEVDIEITLKSSTNEGEKVKHFLHTKGKEKLRDRLALYISALKEEFSRGMILPQKNRVNKNVVNSVPASNIKAKMNEAVVSSNKSLGYKIATTTIKQQQKFQCRGNIYGEFEEVSPTKIVQKWRTKQWPDGHFSEVTIDINEKSDHTEVNLTQTEVPSTEEESTKENWDRYYWDAIKRTFGFGYFM</sequence>
<proteinExistence type="predicted"/>
<dbReference type="GO" id="GO:0001671">
    <property type="term" value="F:ATPase activator activity"/>
    <property type="evidence" value="ECO:0007669"/>
    <property type="project" value="InterPro"/>
</dbReference>
<dbReference type="Pfam" id="PF09229">
    <property type="entry name" value="Aha1_N"/>
    <property type="match status" value="1"/>
</dbReference>
<feature type="domain" description="Activator of Hsp90 ATPase AHSA1-like N-terminal" evidence="1">
    <location>
        <begin position="1"/>
        <end position="115"/>
    </location>
</feature>
<dbReference type="GO" id="GO:0006457">
    <property type="term" value="P:protein folding"/>
    <property type="evidence" value="ECO:0007669"/>
    <property type="project" value="TreeGrafter"/>
</dbReference>
<dbReference type="SMART" id="SM01000">
    <property type="entry name" value="Aha1_N"/>
    <property type="match status" value="1"/>
</dbReference>
<dbReference type="GO" id="GO:0005829">
    <property type="term" value="C:cytosol"/>
    <property type="evidence" value="ECO:0007669"/>
    <property type="project" value="TreeGrafter"/>
</dbReference>
<evidence type="ECO:0000259" key="1">
    <source>
        <dbReference type="SMART" id="SM01000"/>
    </source>
</evidence>
<dbReference type="AlphaFoldDB" id="A0A8J5QVR3"/>
<dbReference type="GO" id="GO:0051087">
    <property type="term" value="F:protein-folding chaperone binding"/>
    <property type="evidence" value="ECO:0007669"/>
    <property type="project" value="InterPro"/>
</dbReference>
<name>A0A8J5QVR3_9HYME</name>
<dbReference type="Proteomes" id="UP000729913">
    <property type="component" value="Unassembled WGS sequence"/>
</dbReference>
<dbReference type="EMBL" id="JAAOIC020000067">
    <property type="protein sequence ID" value="KAG8034582.1"/>
    <property type="molecule type" value="Genomic_DNA"/>
</dbReference>
<dbReference type="InterPro" id="IPR015310">
    <property type="entry name" value="AHSA1-like_N"/>
</dbReference>
<gene>
    <name evidence="2" type="ORF">G9C98_007658</name>
</gene>